<dbReference type="SFLD" id="SFLDS00001">
    <property type="entry name" value="Enolase"/>
    <property type="match status" value="1"/>
</dbReference>
<dbReference type="Gene3D" id="3.30.390.10">
    <property type="entry name" value="Enolase-like, N-terminal domain"/>
    <property type="match status" value="1"/>
</dbReference>
<dbReference type="Proteomes" id="UP000295621">
    <property type="component" value="Unassembled WGS sequence"/>
</dbReference>
<dbReference type="InterPro" id="IPR013341">
    <property type="entry name" value="Mandelate_racemase_N_dom"/>
</dbReference>
<dbReference type="AlphaFoldDB" id="A0A4R4RI58"/>
<feature type="region of interest" description="Disordered" evidence="2">
    <location>
        <begin position="373"/>
        <end position="394"/>
    </location>
</feature>
<dbReference type="InterPro" id="IPR029017">
    <property type="entry name" value="Enolase-like_N"/>
</dbReference>
<comment type="caution">
    <text evidence="4">The sequence shown here is derived from an EMBL/GenBank/DDBJ whole genome shotgun (WGS) entry which is preliminary data.</text>
</comment>
<feature type="domain" description="Mandelate racemase/muconate lactonizing enzyme C-terminal" evidence="3">
    <location>
        <begin position="144"/>
        <end position="250"/>
    </location>
</feature>
<dbReference type="Pfam" id="PF13378">
    <property type="entry name" value="MR_MLE_C"/>
    <property type="match status" value="1"/>
</dbReference>
<gene>
    <name evidence="4" type="ORF">E1212_22155</name>
</gene>
<evidence type="ECO:0000256" key="2">
    <source>
        <dbReference type="SAM" id="MobiDB-lite"/>
    </source>
</evidence>
<dbReference type="GO" id="GO:0009063">
    <property type="term" value="P:amino acid catabolic process"/>
    <property type="evidence" value="ECO:0007669"/>
    <property type="project" value="InterPro"/>
</dbReference>
<dbReference type="PANTHER" id="PTHR48080:SF2">
    <property type="entry name" value="D-GALACTONATE DEHYDRATASE"/>
    <property type="match status" value="1"/>
</dbReference>
<dbReference type="InterPro" id="IPR018110">
    <property type="entry name" value="Mandel_Rmase/mucon_lact_enz_CS"/>
</dbReference>
<dbReference type="InterPro" id="IPR036849">
    <property type="entry name" value="Enolase-like_C_sf"/>
</dbReference>
<dbReference type="InterPro" id="IPR013342">
    <property type="entry name" value="Mandelate_racemase_C"/>
</dbReference>
<dbReference type="SUPFAM" id="SSF51604">
    <property type="entry name" value="Enolase C-terminal domain-like"/>
    <property type="match status" value="1"/>
</dbReference>
<dbReference type="CDD" id="cd03316">
    <property type="entry name" value="MR_like"/>
    <property type="match status" value="1"/>
</dbReference>
<accession>A0A4R4RI58</accession>
<evidence type="ECO:0000259" key="3">
    <source>
        <dbReference type="SMART" id="SM00922"/>
    </source>
</evidence>
<keyword evidence="1" id="KW-0456">Lyase</keyword>
<reference evidence="4 5" key="1">
    <citation type="submission" date="2019-02" db="EMBL/GenBank/DDBJ databases">
        <title>Draft genome sequences of novel Actinobacteria.</title>
        <authorList>
            <person name="Sahin N."/>
            <person name="Ay H."/>
            <person name="Saygin H."/>
        </authorList>
    </citation>
    <scope>NUCLEOTIDE SEQUENCE [LARGE SCALE GENOMIC DNA]</scope>
    <source>
        <strain evidence="4 5">KC603</strain>
    </source>
</reference>
<dbReference type="PROSITE" id="PS00908">
    <property type="entry name" value="MR_MLE_1"/>
    <property type="match status" value="1"/>
</dbReference>
<dbReference type="PROSITE" id="PS00909">
    <property type="entry name" value="MR_MLE_2"/>
    <property type="match status" value="1"/>
</dbReference>
<name>A0A4R4RI58_9ACTN</name>
<evidence type="ECO:0000313" key="4">
    <source>
        <dbReference type="EMBL" id="TDC48143.1"/>
    </source>
</evidence>
<dbReference type="PANTHER" id="PTHR48080">
    <property type="entry name" value="D-GALACTONATE DEHYDRATASE-RELATED"/>
    <property type="match status" value="1"/>
</dbReference>
<dbReference type="SUPFAM" id="SSF54826">
    <property type="entry name" value="Enolase N-terminal domain-like"/>
    <property type="match status" value="1"/>
</dbReference>
<dbReference type="GO" id="GO:0016829">
    <property type="term" value="F:lyase activity"/>
    <property type="evidence" value="ECO:0007669"/>
    <property type="project" value="UniProtKB-KW"/>
</dbReference>
<dbReference type="OrthoDB" id="5168231at2"/>
<dbReference type="SMART" id="SM00922">
    <property type="entry name" value="MR_MLE"/>
    <property type="match status" value="1"/>
</dbReference>
<dbReference type="Gene3D" id="3.20.20.120">
    <property type="entry name" value="Enolase-like C-terminal domain"/>
    <property type="match status" value="1"/>
</dbReference>
<keyword evidence="5" id="KW-1185">Reference proteome</keyword>
<evidence type="ECO:0000256" key="1">
    <source>
        <dbReference type="ARBA" id="ARBA00023239"/>
    </source>
</evidence>
<evidence type="ECO:0000313" key="5">
    <source>
        <dbReference type="Proteomes" id="UP000295621"/>
    </source>
</evidence>
<dbReference type="InterPro" id="IPR034593">
    <property type="entry name" value="DgoD-like"/>
</dbReference>
<protein>
    <submittedName>
        <fullName evidence="4">Mandelate racemase/muconate lactonizing enzyme family protein</fullName>
    </submittedName>
</protein>
<dbReference type="Pfam" id="PF02746">
    <property type="entry name" value="MR_MLE_N"/>
    <property type="match status" value="1"/>
</dbReference>
<dbReference type="EMBL" id="SMKL01000061">
    <property type="protein sequence ID" value="TDC48143.1"/>
    <property type="molecule type" value="Genomic_DNA"/>
</dbReference>
<dbReference type="InterPro" id="IPR029065">
    <property type="entry name" value="Enolase_C-like"/>
</dbReference>
<dbReference type="SFLD" id="SFLDG00179">
    <property type="entry name" value="mandelate_racemase"/>
    <property type="match status" value="1"/>
</dbReference>
<organism evidence="4 5">
    <name type="scientific">Jiangella ureilytica</name>
    <dbReference type="NCBI Taxonomy" id="2530374"/>
    <lineage>
        <taxon>Bacteria</taxon>
        <taxon>Bacillati</taxon>
        <taxon>Actinomycetota</taxon>
        <taxon>Actinomycetes</taxon>
        <taxon>Jiangellales</taxon>
        <taxon>Jiangellaceae</taxon>
        <taxon>Jiangella</taxon>
    </lineage>
</organism>
<proteinExistence type="predicted"/>
<sequence length="394" mass="42400">MGMTLPPYGYHSGAASMKITEVEPLVVATRSGTYLLVVVHTDEGLHGLGEVGMRSRPRAVLGALADFAELATGTQAHRIEELSQLFLRGGFFPAVGDVAAAAAAIDLALWDLRGKALGVPVHELLGGAVRDHVPAYVHLPGHSLPEYLDHAHGLVERGWRHLRIGLQPPTDPVLEPRATLRANVEAFHGLREALGDDVELLVDVHTRLDPAEATVFCREIEPARPYFVEDPLRSESMDAYRMLRARTGVPLAAGEQLTTAWEFRPLLEGDLVDHARIDLANTGLTQGRKIAAIAEAHHIQVTTHNPLGPVCTAASAHFNLTLPNLGVQEQTHPHGWDDDPLVVAGAIVDGGSVRPSGLPGFGVDLDLEAARRAATGELGPPPRYRRPDGSLTNW</sequence>